<name>A0ABR0RX80_9EURO</name>
<dbReference type="InterPro" id="IPR005123">
    <property type="entry name" value="Oxoglu/Fe-dep_dioxygenase_dom"/>
</dbReference>
<sequence length="437" mass="48723">MESASLDFLARRTPKQAYQIPDTDCLVVPESILNVRKDTTNWKTVTMPHSTVDTLSILDEVKANQETLRSRLAGAISEPPPGVAESALPSVPLIDLSKSFSNDLPARQEIASQIREACTTSGFFQISNHQITETAINDILKQAEHFFHDLTPTQKDALHIRHNKLFRGYEAGADTYVNPDDNNPTETEIETKEGYNFGYEPSLDPTSPTATSYVELDGQPPSPPSRCNVWPDPSLLPAFKPAIATYYAQILSLARHLFRLFALSLNLEESYFDALTTHPGGIGRLLYYPPQSPTQLAHKTHKLGLGAHTDYECFTLLLSTSHPGLEILFPPSELTNNKPIWRPCPIRPGTLTVNVADFLMRWTNGLYKSTIHRVVSRPCRNERGEMVGSEARYSVPFFFSINYDADVEPLPEGAVGVSRVKNLRAGEYVLERLRATV</sequence>
<reference evidence="4 5" key="1">
    <citation type="journal article" date="2023" name="Res Sq">
        <title>Genomic and morphological characterization of Knufia obscura isolated from the Mars 2020 spacecraft assembly facility.</title>
        <authorList>
            <person name="Chander A.M."/>
            <person name="Teixeira M.M."/>
            <person name="Singh N.K."/>
            <person name="Williams M.P."/>
            <person name="Parker C.W."/>
            <person name="Leo P."/>
            <person name="Stajich J.E."/>
            <person name="Torok T."/>
            <person name="Tighe S."/>
            <person name="Mason C.E."/>
            <person name="Venkateswaran K."/>
        </authorList>
    </citation>
    <scope>NUCLEOTIDE SEQUENCE [LARGE SCALE GENOMIC DNA]</scope>
    <source>
        <strain evidence="4 5">CCFEE 5817</strain>
    </source>
</reference>
<dbReference type="RefSeq" id="XP_064733295.1">
    <property type="nucleotide sequence ID" value="XM_064870842.1"/>
</dbReference>
<organism evidence="4 5">
    <name type="scientific">Knufia obscura</name>
    <dbReference type="NCBI Taxonomy" id="1635080"/>
    <lineage>
        <taxon>Eukaryota</taxon>
        <taxon>Fungi</taxon>
        <taxon>Dikarya</taxon>
        <taxon>Ascomycota</taxon>
        <taxon>Pezizomycotina</taxon>
        <taxon>Eurotiomycetes</taxon>
        <taxon>Chaetothyriomycetidae</taxon>
        <taxon>Chaetothyriales</taxon>
        <taxon>Trichomeriaceae</taxon>
        <taxon>Knufia</taxon>
    </lineage>
</organism>
<keyword evidence="2" id="KW-0408">Iron</keyword>
<keyword evidence="5" id="KW-1185">Reference proteome</keyword>
<evidence type="ECO:0000256" key="2">
    <source>
        <dbReference type="RuleBase" id="RU003682"/>
    </source>
</evidence>
<evidence type="ECO:0000313" key="5">
    <source>
        <dbReference type="Proteomes" id="UP001334248"/>
    </source>
</evidence>
<dbReference type="PANTHER" id="PTHR47990">
    <property type="entry name" value="2-OXOGLUTARATE (2OG) AND FE(II)-DEPENDENT OXYGENASE SUPERFAMILY PROTEIN-RELATED"/>
    <property type="match status" value="1"/>
</dbReference>
<dbReference type="EMBL" id="JAVHJV010000002">
    <property type="protein sequence ID" value="KAK5945205.1"/>
    <property type="molecule type" value="Genomic_DNA"/>
</dbReference>
<dbReference type="Proteomes" id="UP001334248">
    <property type="component" value="Unassembled WGS sequence"/>
</dbReference>
<evidence type="ECO:0000256" key="1">
    <source>
        <dbReference type="ARBA" id="ARBA00008056"/>
    </source>
</evidence>
<dbReference type="InterPro" id="IPR026992">
    <property type="entry name" value="DIOX_N"/>
</dbReference>
<dbReference type="Gene3D" id="2.60.120.330">
    <property type="entry name" value="B-lactam Antibiotic, Isopenicillin N Synthase, Chain"/>
    <property type="match status" value="1"/>
</dbReference>
<protein>
    <recommendedName>
        <fullName evidence="3">Fe2OG dioxygenase domain-containing protein</fullName>
    </recommendedName>
</protein>
<dbReference type="PROSITE" id="PS51471">
    <property type="entry name" value="FE2OG_OXY"/>
    <property type="match status" value="1"/>
</dbReference>
<feature type="domain" description="Fe2OG dioxygenase" evidence="3">
    <location>
        <begin position="278"/>
        <end position="401"/>
    </location>
</feature>
<comment type="similarity">
    <text evidence="1 2">Belongs to the iron/ascorbate-dependent oxidoreductase family.</text>
</comment>
<dbReference type="Pfam" id="PF03171">
    <property type="entry name" value="2OG-FeII_Oxy"/>
    <property type="match status" value="1"/>
</dbReference>
<dbReference type="Pfam" id="PF14226">
    <property type="entry name" value="DIOX_N"/>
    <property type="match status" value="1"/>
</dbReference>
<evidence type="ECO:0000259" key="3">
    <source>
        <dbReference type="PROSITE" id="PS51471"/>
    </source>
</evidence>
<keyword evidence="2" id="KW-0560">Oxidoreductase</keyword>
<evidence type="ECO:0000313" key="4">
    <source>
        <dbReference type="EMBL" id="KAK5945205.1"/>
    </source>
</evidence>
<dbReference type="InterPro" id="IPR027443">
    <property type="entry name" value="IPNS-like_sf"/>
</dbReference>
<dbReference type="SUPFAM" id="SSF51197">
    <property type="entry name" value="Clavaminate synthase-like"/>
    <property type="match status" value="1"/>
</dbReference>
<dbReference type="InterPro" id="IPR050231">
    <property type="entry name" value="Iron_ascorbate_oxido_reductase"/>
</dbReference>
<dbReference type="GeneID" id="89995858"/>
<gene>
    <name evidence="4" type="ORF">PMZ80_002409</name>
</gene>
<dbReference type="InterPro" id="IPR044861">
    <property type="entry name" value="IPNS-like_FE2OG_OXY"/>
</dbReference>
<proteinExistence type="inferred from homology"/>
<keyword evidence="2" id="KW-0479">Metal-binding</keyword>
<comment type="caution">
    <text evidence="4">The sequence shown here is derived from an EMBL/GenBank/DDBJ whole genome shotgun (WGS) entry which is preliminary data.</text>
</comment>
<accession>A0ABR0RX80</accession>